<evidence type="ECO:0000313" key="2">
    <source>
        <dbReference type="Proteomes" id="UP000236379"/>
    </source>
</evidence>
<organism evidence="1 2">
    <name type="scientific">Deinococcus koreensis</name>
    <dbReference type="NCBI Taxonomy" id="2054903"/>
    <lineage>
        <taxon>Bacteria</taxon>
        <taxon>Thermotogati</taxon>
        <taxon>Deinococcota</taxon>
        <taxon>Deinococci</taxon>
        <taxon>Deinococcales</taxon>
        <taxon>Deinococcaceae</taxon>
        <taxon>Deinococcus</taxon>
    </lineage>
</organism>
<accession>A0A2K3V1Q0</accession>
<gene>
    <name evidence="1" type="ORF">CVO96_16370</name>
</gene>
<dbReference type="EMBL" id="PPPD01000001">
    <property type="protein sequence ID" value="PNY82717.1"/>
    <property type="molecule type" value="Genomic_DNA"/>
</dbReference>
<dbReference type="Proteomes" id="UP000236379">
    <property type="component" value="Unassembled WGS sequence"/>
</dbReference>
<evidence type="ECO:0000313" key="1">
    <source>
        <dbReference type="EMBL" id="PNY82717.1"/>
    </source>
</evidence>
<comment type="caution">
    <text evidence="1">The sequence shown here is derived from an EMBL/GenBank/DDBJ whole genome shotgun (WGS) entry which is preliminary data.</text>
</comment>
<sequence>MPTAYTDTSTGTTYAAGSSIICDNFSTRLYSTLDWDGEAARFGFQLEGSKGGKQTVYTPFLTTGYSGNPSQFEITVGAGVAPLSAKSLGLSAQAIVVSPVKTFTVKGVTFLNVQGVSRDGVTTSNVVKSVQGIPVANCTL</sequence>
<reference evidence="1 2" key="1">
    <citation type="submission" date="2018-01" db="EMBL/GenBank/DDBJ databases">
        <title>Deinococcus koreensis sp. nov., a radiation-resistant bacterium isolated from river water.</title>
        <authorList>
            <person name="Choi A."/>
        </authorList>
    </citation>
    <scope>NUCLEOTIDE SEQUENCE [LARGE SCALE GENOMIC DNA]</scope>
    <source>
        <strain evidence="1 2">SJW1-2</strain>
    </source>
</reference>
<keyword evidence="2" id="KW-1185">Reference proteome</keyword>
<name>A0A2K3V1Q0_9DEIO</name>
<proteinExistence type="predicted"/>
<protein>
    <submittedName>
        <fullName evidence="1">Uncharacterized protein</fullName>
    </submittedName>
</protein>
<dbReference type="AlphaFoldDB" id="A0A2K3V1Q0"/>